<keyword evidence="16" id="KW-1185">Reference proteome</keyword>
<dbReference type="Pfam" id="PF01476">
    <property type="entry name" value="LysM"/>
    <property type="match status" value="1"/>
</dbReference>
<evidence type="ECO:0000256" key="10">
    <source>
        <dbReference type="SAM" id="MobiDB-lite"/>
    </source>
</evidence>
<dbReference type="Gene3D" id="3.90.1720.10">
    <property type="entry name" value="endopeptidase domain like (from Nostoc punctiforme)"/>
    <property type="match status" value="1"/>
</dbReference>
<comment type="similarity">
    <text evidence="2">Belongs to the peptidase C40 family.</text>
</comment>
<evidence type="ECO:0000256" key="4">
    <source>
        <dbReference type="ARBA" id="ARBA00022670"/>
    </source>
</evidence>
<keyword evidence="4" id="KW-0645">Protease</keyword>
<reference evidence="15 16" key="1">
    <citation type="submission" date="2023-06" db="EMBL/GenBank/DDBJ databases">
        <title>Influencing factors and mechanism of Cr(VI) reduction by facultative anaerobic Exiguobacterium sp. PY14.</title>
        <authorList>
            <person name="Zou L."/>
        </authorList>
    </citation>
    <scope>NUCLEOTIDE SEQUENCE [LARGE SCALE GENOMIC DNA]</scope>
    <source>
        <strain evidence="15 16">PY14</strain>
    </source>
</reference>
<dbReference type="InterPro" id="IPR036028">
    <property type="entry name" value="SH3-like_dom_sf"/>
</dbReference>
<comment type="caution">
    <text evidence="15">The sequence shown here is derived from an EMBL/GenBank/DDBJ whole genome shotgun (WGS) entry which is preliminary data.</text>
</comment>
<sequence>MSPKSGLMYSFAAIAAVTIVAQADEAAAASSHVVRAGDTLWSISQQHNVSLANLKAFNNLNSDRLAIGQTLKLNGNAPSALKPATTSNRSHVTSANLNLRFAAGTSHKVLATIPKGKTLNVIQTSGAWSKVTYNGKTGWVHNDYLTTTATPVAPNTSTPPTVSATLSKTTANLNLRASKSTNSSVLVTIPKGQTVTVLKVEGNWSHVKFGSRTGFVANTYLQKAASTPTPAPSQPTTPAVPSAPKEQSINQSYVTTANLNVRRGPGIGYALVTSIPNGTTVKATKQSGTWVYITYNGKSGYVSTGYLKQTTTAPSAPVTPNAGDGGAGNASFDYVVNTPSLNVRTSASTSSAIIGRVTAGQTLRIVQTSNGWHQIYIGNTTGFVAASYVKAVPKGSTVNPTPTPSQGAGLAAIAVAKKYVGTPYIWASSNPANGGFDCSGLIHYAFNQAGYSVPRTNVATYWAGSYFGTQLSKTFVPQAGDLVFFENTYTAGPSHMGIMINSDTFIHAGTYGLGYNTISKEPYWKSRVIGYKRP</sequence>
<dbReference type="InterPro" id="IPR018392">
    <property type="entry name" value="LysM"/>
</dbReference>
<proteinExistence type="inferred from homology"/>
<feature type="domain" description="SH3b" evidence="12">
    <location>
        <begin position="331"/>
        <end position="393"/>
    </location>
</feature>
<dbReference type="Pfam" id="PF00877">
    <property type="entry name" value="NLPC_P60"/>
    <property type="match status" value="1"/>
</dbReference>
<keyword evidence="8" id="KW-0788">Thiol protease</keyword>
<evidence type="ECO:0000256" key="9">
    <source>
        <dbReference type="ARBA" id="ARBA00032855"/>
    </source>
</evidence>
<dbReference type="PROSITE" id="PS51782">
    <property type="entry name" value="LYSM"/>
    <property type="match status" value="1"/>
</dbReference>
<gene>
    <name evidence="15" type="ORF">QR695_05320</name>
</gene>
<feature type="signal peptide" evidence="11">
    <location>
        <begin position="1"/>
        <end position="23"/>
    </location>
</feature>
<accession>A0ABT7MML0</accession>
<evidence type="ECO:0000256" key="8">
    <source>
        <dbReference type="ARBA" id="ARBA00022807"/>
    </source>
</evidence>
<evidence type="ECO:0000256" key="3">
    <source>
        <dbReference type="ARBA" id="ARBA00013385"/>
    </source>
</evidence>
<organism evidence="15 16">
    <name type="scientific">Exiguobacterium mexicanum</name>
    <dbReference type="NCBI Taxonomy" id="340146"/>
    <lineage>
        <taxon>Bacteria</taxon>
        <taxon>Bacillati</taxon>
        <taxon>Bacillota</taxon>
        <taxon>Bacilli</taxon>
        <taxon>Bacillales</taxon>
        <taxon>Bacillales Family XII. Incertae Sedis</taxon>
        <taxon>Exiguobacterium</taxon>
    </lineage>
</organism>
<dbReference type="Proteomes" id="UP001230807">
    <property type="component" value="Unassembled WGS sequence"/>
</dbReference>
<dbReference type="InterPro" id="IPR038765">
    <property type="entry name" value="Papain-like_cys_pep_sf"/>
</dbReference>
<evidence type="ECO:0000259" key="14">
    <source>
        <dbReference type="PROSITE" id="PS51935"/>
    </source>
</evidence>
<evidence type="ECO:0000313" key="16">
    <source>
        <dbReference type="Proteomes" id="UP001230807"/>
    </source>
</evidence>
<feature type="domain" description="LysM" evidence="13">
    <location>
        <begin position="30"/>
        <end position="73"/>
    </location>
</feature>
<protein>
    <recommendedName>
        <fullName evidence="3">Probable endopeptidase p60</fullName>
    </recommendedName>
    <alternativeName>
        <fullName evidence="9">Invasion-associated protein p60</fullName>
    </alternativeName>
</protein>
<keyword evidence="7" id="KW-0378">Hydrolase</keyword>
<dbReference type="Gene3D" id="3.10.350.10">
    <property type="entry name" value="LysM domain"/>
    <property type="match status" value="1"/>
</dbReference>
<keyword evidence="6" id="KW-0677">Repeat</keyword>
<dbReference type="InterPro" id="IPR000064">
    <property type="entry name" value="NLP_P60_dom"/>
</dbReference>
<dbReference type="RefSeq" id="WP_251128834.1">
    <property type="nucleotide sequence ID" value="NZ_CP183077.1"/>
</dbReference>
<evidence type="ECO:0000313" key="15">
    <source>
        <dbReference type="EMBL" id="MDL5376422.1"/>
    </source>
</evidence>
<dbReference type="SUPFAM" id="SSF54106">
    <property type="entry name" value="LysM domain"/>
    <property type="match status" value="1"/>
</dbReference>
<comment type="function">
    <text evidence="1">This major extracellular protein may be involved in the invasion of non-professional phagocytic cells by Listeria.</text>
</comment>
<feature type="domain" description="NlpC/P60" evidence="14">
    <location>
        <begin position="406"/>
        <end position="534"/>
    </location>
</feature>
<evidence type="ECO:0000256" key="11">
    <source>
        <dbReference type="SAM" id="SignalP"/>
    </source>
</evidence>
<dbReference type="Pfam" id="PF08239">
    <property type="entry name" value="SH3_3"/>
    <property type="match status" value="4"/>
</dbReference>
<evidence type="ECO:0000256" key="6">
    <source>
        <dbReference type="ARBA" id="ARBA00022737"/>
    </source>
</evidence>
<dbReference type="EMBL" id="JASWER010000003">
    <property type="protein sequence ID" value="MDL5376422.1"/>
    <property type="molecule type" value="Genomic_DNA"/>
</dbReference>
<dbReference type="PROSITE" id="PS51935">
    <property type="entry name" value="NLPC_P60"/>
    <property type="match status" value="1"/>
</dbReference>
<dbReference type="SUPFAM" id="SSF54001">
    <property type="entry name" value="Cysteine proteinases"/>
    <property type="match status" value="1"/>
</dbReference>
<feature type="domain" description="SH3b" evidence="12">
    <location>
        <begin position="87"/>
        <end position="149"/>
    </location>
</feature>
<evidence type="ECO:0000256" key="2">
    <source>
        <dbReference type="ARBA" id="ARBA00007074"/>
    </source>
</evidence>
<feature type="region of interest" description="Disordered" evidence="10">
    <location>
        <begin position="225"/>
        <end position="247"/>
    </location>
</feature>
<dbReference type="InterPro" id="IPR003646">
    <property type="entry name" value="SH3-like_bac-type"/>
</dbReference>
<dbReference type="SMART" id="SM00257">
    <property type="entry name" value="LysM"/>
    <property type="match status" value="1"/>
</dbReference>
<dbReference type="SUPFAM" id="SSF50044">
    <property type="entry name" value="SH3-domain"/>
    <property type="match status" value="1"/>
</dbReference>
<evidence type="ECO:0000256" key="1">
    <source>
        <dbReference type="ARBA" id="ARBA00003740"/>
    </source>
</evidence>
<dbReference type="PANTHER" id="PTHR34408">
    <property type="entry name" value="FAMILY PROTEIN, PUTATIVE-RELATED"/>
    <property type="match status" value="1"/>
</dbReference>
<feature type="chain" id="PRO_5045133466" description="Probable endopeptidase p60" evidence="11">
    <location>
        <begin position="24"/>
        <end position="534"/>
    </location>
</feature>
<dbReference type="PROSITE" id="PS51781">
    <property type="entry name" value="SH3B"/>
    <property type="match status" value="4"/>
</dbReference>
<evidence type="ECO:0000256" key="7">
    <source>
        <dbReference type="ARBA" id="ARBA00022801"/>
    </source>
</evidence>
<feature type="domain" description="SH3b" evidence="12">
    <location>
        <begin position="249"/>
        <end position="311"/>
    </location>
</feature>
<evidence type="ECO:0000259" key="12">
    <source>
        <dbReference type="PROSITE" id="PS51781"/>
    </source>
</evidence>
<keyword evidence="5 11" id="KW-0732">Signal</keyword>
<name>A0ABT7MML0_9BACL</name>
<dbReference type="InterPro" id="IPR052354">
    <property type="entry name" value="Cell_Wall_Dynamics_Protein"/>
</dbReference>
<dbReference type="SMART" id="SM00287">
    <property type="entry name" value="SH3b"/>
    <property type="match status" value="4"/>
</dbReference>
<evidence type="ECO:0000256" key="5">
    <source>
        <dbReference type="ARBA" id="ARBA00022729"/>
    </source>
</evidence>
<evidence type="ECO:0000259" key="13">
    <source>
        <dbReference type="PROSITE" id="PS51782"/>
    </source>
</evidence>
<feature type="domain" description="SH3b" evidence="12">
    <location>
        <begin position="163"/>
        <end position="225"/>
    </location>
</feature>
<dbReference type="InterPro" id="IPR036779">
    <property type="entry name" value="LysM_dom_sf"/>
</dbReference>
<dbReference type="Gene3D" id="2.30.30.40">
    <property type="entry name" value="SH3 Domains"/>
    <property type="match status" value="4"/>
</dbReference>
<dbReference type="CDD" id="cd00118">
    <property type="entry name" value="LysM"/>
    <property type="match status" value="1"/>
</dbReference>
<dbReference type="PANTHER" id="PTHR34408:SF1">
    <property type="entry name" value="GLYCOSYL HYDROLASE FAMILY 19 DOMAIN-CONTAINING PROTEIN HI_1415"/>
    <property type="match status" value="1"/>
</dbReference>